<protein>
    <submittedName>
        <fullName evidence="2">GNAT family N-acetyltransferase</fullName>
    </submittedName>
</protein>
<dbReference type="KEGG" id="nmes:H9L09_09430"/>
<name>A0A7G9RFX6_9ACTN</name>
<proteinExistence type="predicted"/>
<dbReference type="Gene3D" id="3.40.630.30">
    <property type="match status" value="1"/>
</dbReference>
<keyword evidence="2" id="KW-0808">Transferase</keyword>
<organism evidence="2 3">
    <name type="scientific">Nocardioides mesophilus</name>
    <dbReference type="NCBI Taxonomy" id="433659"/>
    <lineage>
        <taxon>Bacteria</taxon>
        <taxon>Bacillati</taxon>
        <taxon>Actinomycetota</taxon>
        <taxon>Actinomycetes</taxon>
        <taxon>Propionibacteriales</taxon>
        <taxon>Nocardioidaceae</taxon>
        <taxon>Nocardioides</taxon>
    </lineage>
</organism>
<feature type="domain" description="N-acetyltransferase" evidence="1">
    <location>
        <begin position="1"/>
        <end position="121"/>
    </location>
</feature>
<evidence type="ECO:0000259" key="1">
    <source>
        <dbReference type="PROSITE" id="PS51186"/>
    </source>
</evidence>
<dbReference type="AlphaFoldDB" id="A0A7G9RFX6"/>
<accession>A0A7G9RFX6</accession>
<evidence type="ECO:0000313" key="3">
    <source>
        <dbReference type="Proteomes" id="UP000515947"/>
    </source>
</evidence>
<keyword evidence="3" id="KW-1185">Reference proteome</keyword>
<dbReference type="GO" id="GO:0016747">
    <property type="term" value="F:acyltransferase activity, transferring groups other than amino-acyl groups"/>
    <property type="evidence" value="ECO:0007669"/>
    <property type="project" value="InterPro"/>
</dbReference>
<evidence type="ECO:0000313" key="2">
    <source>
        <dbReference type="EMBL" id="QNN54501.1"/>
    </source>
</evidence>
<dbReference type="Proteomes" id="UP000515947">
    <property type="component" value="Chromosome"/>
</dbReference>
<dbReference type="InterPro" id="IPR016181">
    <property type="entry name" value="Acyl_CoA_acyltransferase"/>
</dbReference>
<reference evidence="2 3" key="1">
    <citation type="submission" date="2020-08" db="EMBL/GenBank/DDBJ databases">
        <title>Genome sequence of Nocardioides mesophilus KACC 16243T.</title>
        <authorList>
            <person name="Hyun D.-W."/>
            <person name="Bae J.-W."/>
        </authorList>
    </citation>
    <scope>NUCLEOTIDE SEQUENCE [LARGE SCALE GENOMIC DNA]</scope>
    <source>
        <strain evidence="2 3">KACC 16243</strain>
    </source>
</reference>
<dbReference type="EMBL" id="CP060713">
    <property type="protein sequence ID" value="QNN54501.1"/>
    <property type="molecule type" value="Genomic_DNA"/>
</dbReference>
<dbReference type="InterPro" id="IPR000182">
    <property type="entry name" value="GNAT_dom"/>
</dbReference>
<dbReference type="PROSITE" id="PS51186">
    <property type="entry name" value="GNAT"/>
    <property type="match status" value="1"/>
</dbReference>
<dbReference type="CDD" id="cd04301">
    <property type="entry name" value="NAT_SF"/>
    <property type="match status" value="1"/>
</dbReference>
<dbReference type="SUPFAM" id="SSF55729">
    <property type="entry name" value="Acyl-CoA N-acyltransferases (Nat)"/>
    <property type="match status" value="2"/>
</dbReference>
<sequence length="285" mass="30367">MAWQADDGWVRHFVGAYEGSSLIGFATSSTALDTPDTTWVEVSVLPRHQHRGVGTRLVLAAEGASTGSVSRFVASAFRTSAAEIAVLVREFAEPLGYHPATTETVVELELVGADLPALRPPGGYSVSTYVDGVPAHLRAQVGVLKGLVDAQAPHGELGWQPAPVSVQEYQDEIALWQRQGRTAVESIALTAQGHVAAWTCLVVAADSRRPAQIEGTLVLEQHRGVGLGKAVKTASLLAARDLGSVTRVRTSSDDQNVWMRAVNHELGFVPVESEILLQKRVAPAS</sequence>
<gene>
    <name evidence="2" type="ORF">H9L09_09430</name>
</gene>
<dbReference type="RefSeq" id="WP_187580341.1">
    <property type="nucleotide sequence ID" value="NZ_CP060713.1"/>
</dbReference>
<dbReference type="Pfam" id="PF00583">
    <property type="entry name" value="Acetyltransf_1"/>
    <property type="match status" value="2"/>
</dbReference>